<comment type="caution">
    <text evidence="3">The sequence shown here is derived from an EMBL/GenBank/DDBJ whole genome shotgun (WGS) entry which is preliminary data.</text>
</comment>
<accession>A0A2H0REN0</accession>
<evidence type="ECO:0000313" key="4">
    <source>
        <dbReference type="Proteomes" id="UP000228767"/>
    </source>
</evidence>
<keyword evidence="1" id="KW-1133">Transmembrane helix</keyword>
<feature type="domain" description="EfeO-type cupredoxin-like" evidence="2">
    <location>
        <begin position="17"/>
        <end position="119"/>
    </location>
</feature>
<keyword evidence="1" id="KW-0472">Membrane</keyword>
<dbReference type="Gene3D" id="2.60.40.420">
    <property type="entry name" value="Cupredoxins - blue copper proteins"/>
    <property type="match status" value="1"/>
</dbReference>
<evidence type="ECO:0000313" key="3">
    <source>
        <dbReference type="EMBL" id="PIR44474.1"/>
    </source>
</evidence>
<protein>
    <recommendedName>
        <fullName evidence="2">EfeO-type cupredoxin-like domain-containing protein</fullName>
    </recommendedName>
</protein>
<dbReference type="InterPro" id="IPR008972">
    <property type="entry name" value="Cupredoxin"/>
</dbReference>
<dbReference type="Proteomes" id="UP000228767">
    <property type="component" value="Unassembled WGS sequence"/>
</dbReference>
<gene>
    <name evidence="3" type="ORF">COV10_04440</name>
</gene>
<dbReference type="SUPFAM" id="SSF49503">
    <property type="entry name" value="Cupredoxins"/>
    <property type="match status" value="1"/>
</dbReference>
<evidence type="ECO:0000259" key="2">
    <source>
        <dbReference type="Pfam" id="PF13473"/>
    </source>
</evidence>
<feature type="transmembrane region" description="Helical" evidence="1">
    <location>
        <begin position="6"/>
        <end position="24"/>
    </location>
</feature>
<keyword evidence="1" id="KW-0812">Transmembrane</keyword>
<reference evidence="3 4" key="1">
    <citation type="submission" date="2017-09" db="EMBL/GenBank/DDBJ databases">
        <title>Depth-based differentiation of microbial function through sediment-hosted aquifers and enrichment of novel symbionts in the deep terrestrial subsurface.</title>
        <authorList>
            <person name="Probst A.J."/>
            <person name="Ladd B."/>
            <person name="Jarett J.K."/>
            <person name="Geller-Mcgrath D.E."/>
            <person name="Sieber C.M."/>
            <person name="Emerson J.B."/>
            <person name="Anantharaman K."/>
            <person name="Thomas B.C."/>
            <person name="Malmstrom R."/>
            <person name="Stieglmeier M."/>
            <person name="Klingl A."/>
            <person name="Woyke T."/>
            <person name="Ryan C.M."/>
            <person name="Banfield J.F."/>
        </authorList>
    </citation>
    <scope>NUCLEOTIDE SEQUENCE [LARGE SCALE GENOMIC DNA]</scope>
    <source>
        <strain evidence="3">CG10_big_fil_rev_8_21_14_0_10_51_16</strain>
    </source>
</reference>
<name>A0A2H0REN0_9BACT</name>
<dbReference type="AlphaFoldDB" id="A0A2H0REN0"/>
<organism evidence="3 4">
    <name type="scientific">Candidatus Vogelbacteria bacterium CG10_big_fil_rev_8_21_14_0_10_51_16</name>
    <dbReference type="NCBI Taxonomy" id="1975045"/>
    <lineage>
        <taxon>Bacteria</taxon>
        <taxon>Candidatus Vogeliibacteriota</taxon>
    </lineage>
</organism>
<sequence>MTIDQVIVIVVGILLIGFVYWSFLKRKPKAEAVASGTVEITVQGGYRPEIISVSLGKPTTLVFHRTDSSSCLEEVLIPDFKIRKQLPLNERVSITIVPQKAGTYQFSCGMNMFHGKIIVE</sequence>
<dbReference type="EMBL" id="PCYI01000029">
    <property type="protein sequence ID" value="PIR44474.1"/>
    <property type="molecule type" value="Genomic_DNA"/>
</dbReference>
<dbReference type="InterPro" id="IPR028096">
    <property type="entry name" value="EfeO_Cupredoxin"/>
</dbReference>
<proteinExistence type="predicted"/>
<evidence type="ECO:0000256" key="1">
    <source>
        <dbReference type="SAM" id="Phobius"/>
    </source>
</evidence>
<dbReference type="Pfam" id="PF13473">
    <property type="entry name" value="Cupredoxin_1"/>
    <property type="match status" value="1"/>
</dbReference>